<evidence type="ECO:0000313" key="3">
    <source>
        <dbReference type="EMBL" id="KAA9033144.1"/>
    </source>
</evidence>
<dbReference type="AlphaFoldDB" id="A0A5J5IA76"/>
<evidence type="ECO:0000313" key="4">
    <source>
        <dbReference type="Proteomes" id="UP000325933"/>
    </source>
</evidence>
<reference evidence="4 5" key="1">
    <citation type="submission" date="2019-09" db="EMBL/GenBank/DDBJ databases">
        <authorList>
            <person name="Feng G."/>
        </authorList>
    </citation>
    <scope>NUCLEOTIDE SEQUENCE [LARGE SCALE GENOMIC DNA]</scope>
    <source>
        <strain evidence="3 4">KACC 19283</strain>
        <strain evidence="2 5">KACC 19284</strain>
    </source>
</reference>
<dbReference type="Gene3D" id="2.160.20.120">
    <property type="match status" value="1"/>
</dbReference>
<dbReference type="EMBL" id="VYQA01000002">
    <property type="protein sequence ID" value="KAA9033144.1"/>
    <property type="molecule type" value="Genomic_DNA"/>
</dbReference>
<comment type="caution">
    <text evidence="3">The sequence shown here is derived from an EMBL/GenBank/DDBJ whole genome shotgun (WGS) entry which is preliminary data.</text>
</comment>
<dbReference type="EMBL" id="VYQB01000002">
    <property type="protein sequence ID" value="KAA9020817.1"/>
    <property type="molecule type" value="Genomic_DNA"/>
</dbReference>
<evidence type="ECO:0000259" key="1">
    <source>
        <dbReference type="Pfam" id="PF10988"/>
    </source>
</evidence>
<organism evidence="3 4">
    <name type="scientific">Sphingobium limneticum</name>
    <dbReference type="NCBI Taxonomy" id="1007511"/>
    <lineage>
        <taxon>Bacteria</taxon>
        <taxon>Pseudomonadati</taxon>
        <taxon>Pseudomonadota</taxon>
        <taxon>Alphaproteobacteria</taxon>
        <taxon>Sphingomonadales</taxon>
        <taxon>Sphingomonadaceae</taxon>
        <taxon>Sphingobium</taxon>
    </lineage>
</organism>
<dbReference type="InterPro" id="IPR021255">
    <property type="entry name" value="DUF2807"/>
</dbReference>
<evidence type="ECO:0000313" key="5">
    <source>
        <dbReference type="Proteomes" id="UP000326364"/>
    </source>
</evidence>
<keyword evidence="5" id="KW-1185">Reference proteome</keyword>
<dbReference type="Proteomes" id="UP000325933">
    <property type="component" value="Unassembled WGS sequence"/>
</dbReference>
<protein>
    <submittedName>
        <fullName evidence="3">DUF2807 domain-containing protein</fullName>
    </submittedName>
</protein>
<name>A0A5J5IA76_9SPHN</name>
<dbReference type="Pfam" id="PF10988">
    <property type="entry name" value="DUF2807"/>
    <property type="match status" value="1"/>
</dbReference>
<feature type="domain" description="Putative auto-transporter adhesin head GIN" evidence="1">
    <location>
        <begin position="96"/>
        <end position="277"/>
    </location>
</feature>
<evidence type="ECO:0000313" key="2">
    <source>
        <dbReference type="EMBL" id="KAA9020817.1"/>
    </source>
</evidence>
<sequence length="297" mass="29875">MHEERNGTGRGTLRALIIAARLLPVALESAARLLPVALESAARLLPVALESAARLLPVALASAARLLPVAAATSAAALLFAAPASAATRGFTITSFDGIRVDAPVTVVLTTGPGASARAEGDQGALDRLKVDVSGRLLIVSMERPRAGEKSSGAATLRLSTPMVDRIILTGGGSVAVNRMKGLQGQVSLGGNGDISISDVQLDRIDILLAGSGRTTLAGRTGIANVHVTGPGAIAAEPLRARQASIRNEGPGTIALTADVTAKVVTSGSGNISVAGKAACTVDNRGTGRVTCGGENY</sequence>
<accession>A0A5J5IA76</accession>
<gene>
    <name evidence="3" type="ORF">F4U95_03920</name>
    <name evidence="2" type="ORF">F4U96_03920</name>
</gene>
<proteinExistence type="predicted"/>
<dbReference type="Proteomes" id="UP000326364">
    <property type="component" value="Unassembled WGS sequence"/>
</dbReference>